<keyword evidence="8" id="KW-1185">Reference proteome</keyword>
<feature type="compositionally biased region" description="Basic and acidic residues" evidence="5">
    <location>
        <begin position="550"/>
        <end position="569"/>
    </location>
</feature>
<evidence type="ECO:0000313" key="7">
    <source>
        <dbReference type="EMBL" id="GMA27413.1"/>
    </source>
</evidence>
<evidence type="ECO:0000256" key="3">
    <source>
        <dbReference type="ARBA" id="ARBA00013368"/>
    </source>
</evidence>
<protein>
    <recommendedName>
        <fullName evidence="3">Nuclease SbcCD subunit C</fullName>
    </recommendedName>
</protein>
<dbReference type="SUPFAM" id="SSF52540">
    <property type="entry name" value="P-loop containing nucleoside triphosphate hydrolases"/>
    <property type="match status" value="1"/>
</dbReference>
<evidence type="ECO:0000256" key="4">
    <source>
        <dbReference type="SAM" id="Coils"/>
    </source>
</evidence>
<comment type="subunit">
    <text evidence="2">Heterodimer of SbcC and SbcD.</text>
</comment>
<comment type="similarity">
    <text evidence="1">Belongs to the SMC family. SbcC subfamily.</text>
</comment>
<feature type="region of interest" description="Disordered" evidence="5">
    <location>
        <begin position="540"/>
        <end position="580"/>
    </location>
</feature>
<reference evidence="7 8" key="1">
    <citation type="journal article" date="2014" name="Int. J. Syst. Evol. Microbiol.">
        <title>Complete genome sequence of Corynebacterium casei LMG S-19264T (=DSM 44701T), isolated from a smear-ripened cheese.</title>
        <authorList>
            <consortium name="US DOE Joint Genome Institute (JGI-PGF)"/>
            <person name="Walter F."/>
            <person name="Albersmeier A."/>
            <person name="Kalinowski J."/>
            <person name="Ruckert C."/>
        </authorList>
    </citation>
    <scope>NUCLEOTIDE SEQUENCE [LARGE SCALE GENOMIC DNA]</scope>
    <source>
        <strain evidence="7 8">NBRC 112289</strain>
    </source>
</reference>
<dbReference type="Gene3D" id="3.40.50.300">
    <property type="entry name" value="P-loop containing nucleotide triphosphate hydrolases"/>
    <property type="match status" value="2"/>
</dbReference>
<feature type="region of interest" description="Disordered" evidence="5">
    <location>
        <begin position="982"/>
        <end position="1001"/>
    </location>
</feature>
<dbReference type="PANTHER" id="PTHR32114:SF2">
    <property type="entry name" value="ABC TRANSPORTER ABCH.3"/>
    <property type="match status" value="1"/>
</dbReference>
<gene>
    <name evidence="7" type="primary">sbcC</name>
    <name evidence="7" type="ORF">GCM10025874_06660</name>
</gene>
<dbReference type="Proteomes" id="UP001157160">
    <property type="component" value="Unassembled WGS sequence"/>
</dbReference>
<dbReference type="InterPro" id="IPR027417">
    <property type="entry name" value="P-loop_NTPase"/>
</dbReference>
<dbReference type="EMBL" id="BSUL01000001">
    <property type="protein sequence ID" value="GMA27413.1"/>
    <property type="molecule type" value="Genomic_DNA"/>
</dbReference>
<feature type="coiled-coil region" evidence="4">
    <location>
        <begin position="260"/>
        <end position="314"/>
    </location>
</feature>
<accession>A0AA37UE57</accession>
<comment type="caution">
    <text evidence="7">The sequence shown here is derived from an EMBL/GenBank/DDBJ whole genome shotgun (WGS) entry which is preliminary data.</text>
</comment>
<evidence type="ECO:0000256" key="1">
    <source>
        <dbReference type="ARBA" id="ARBA00006930"/>
    </source>
</evidence>
<evidence type="ECO:0000313" key="8">
    <source>
        <dbReference type="Proteomes" id="UP001157160"/>
    </source>
</evidence>
<dbReference type="AlphaFoldDB" id="A0AA37UE57"/>
<dbReference type="PANTHER" id="PTHR32114">
    <property type="entry name" value="ABC TRANSPORTER ABCH.3"/>
    <property type="match status" value="1"/>
</dbReference>
<dbReference type="GO" id="GO:0006302">
    <property type="term" value="P:double-strand break repair"/>
    <property type="evidence" value="ECO:0007669"/>
    <property type="project" value="InterPro"/>
</dbReference>
<keyword evidence="4" id="KW-0175">Coiled coil</keyword>
<dbReference type="Pfam" id="PF13558">
    <property type="entry name" value="SbcC_Walker_B"/>
    <property type="match status" value="1"/>
</dbReference>
<evidence type="ECO:0000259" key="6">
    <source>
        <dbReference type="Pfam" id="PF13476"/>
    </source>
</evidence>
<proteinExistence type="inferred from homology"/>
<organism evidence="7 8">
    <name type="scientific">Arenivirga flava</name>
    <dbReference type="NCBI Taxonomy" id="1930060"/>
    <lineage>
        <taxon>Bacteria</taxon>
        <taxon>Bacillati</taxon>
        <taxon>Actinomycetota</taxon>
        <taxon>Actinomycetes</taxon>
        <taxon>Micrococcales</taxon>
        <taxon>Microbacteriaceae</taxon>
        <taxon>Arenivirga</taxon>
    </lineage>
</organism>
<feature type="domain" description="Rad50/SbcC-type AAA" evidence="6">
    <location>
        <begin position="5"/>
        <end position="191"/>
    </location>
</feature>
<evidence type="ECO:0000256" key="5">
    <source>
        <dbReference type="SAM" id="MobiDB-lite"/>
    </source>
</evidence>
<dbReference type="Pfam" id="PF13476">
    <property type="entry name" value="AAA_23"/>
    <property type="match status" value="1"/>
</dbReference>
<dbReference type="GO" id="GO:0016887">
    <property type="term" value="F:ATP hydrolysis activity"/>
    <property type="evidence" value="ECO:0007669"/>
    <property type="project" value="InterPro"/>
</dbReference>
<dbReference type="InterPro" id="IPR038729">
    <property type="entry name" value="Rad50/SbcC_AAA"/>
</dbReference>
<evidence type="ECO:0000256" key="2">
    <source>
        <dbReference type="ARBA" id="ARBA00011322"/>
    </source>
</evidence>
<dbReference type="RefSeq" id="WP_284229984.1">
    <property type="nucleotide sequence ID" value="NZ_BSUL01000001.1"/>
</dbReference>
<sequence length="1001" mass="108323">MRILRLTFAGLGPYRGEQTIDFAALQHDGLYLIAGRTGAGKSTILDAITFALYGSVPRFDHGEKHLRSDHAGPADETFAELEFEAAGHRYRLRRSPEYQRPKTRGEGLTRQAAKAVLERLGPGEPQGWTSAREIGDVVQQVVGVNGEEFLQVTLLAQGRFSEFLLARNDDRQRLLRRLFGTHRFDRLRQRIVDRAAEAGRGLEAERALLEQEAARLAQLAALEGADPVKPPVPLEGDWFAAAAERLQPALETAHAAAQSASAEEARQRELLDELRRVTDRQRRRAAATETLGRLDGQADEVDGLRRELELARRVEAVQPLVVGERRALDDLDLARDAAVRVRPAAFDDIRTAAALDRLQDASEPAGLADELLAELGSIEQALELEGRLPDEESRHRTADADVVTRQAALTRSEQQLAALPERERLATAALRDARELAVLEPARADRLAALRARSQAADRLQAAQQRLDAAIEHEVAASLHDAAAATEHARTQQARLEGNAGELAAALVDGEPCAVCGATEHPAPAARDAQHVTDDAVEDARATAEQARAALDRARTDREGAQRSRDRLAEAAGGGTREQLRAEEGDVAQAHLAAADAADRVPALQDEVDEIAEERRRNEQQVTDERAALAEAAAELTAAQTEIEGLRRALETARGDDASVAARRDRLQRRRREALDEVAAAGALRAARVAATTATGQLDAALEARGLDREVAEAGARTAQRMAELDTRIRSHDEQRAAALSVLDDPELQELPDDEQPLASAEALLAQASERRSAAATAHDELRYRDRQLRQGAAAAIERLERDAERRRGAERLRRLAETLDGKGPNTKRMDLEAFVLAARLEQIVEAANARLGAMTSGRFSLEHDDSVQYRNTGSGLGIRILDAFTGRRRIPSSLSGGETFLASLALALGLADVVTAESGGVRLDSLFIDEGFGSLDPETLEIAMATLDGLRAGGRTVGLISHVDAMKERIPIGVHVEVGPRGDSTLRQPAAPSLAGRAAG</sequence>
<name>A0AA37UE57_9MICO</name>